<evidence type="ECO:0008006" key="4">
    <source>
        <dbReference type="Google" id="ProtNLM"/>
    </source>
</evidence>
<accession>A0ABU1DKY6</accession>
<keyword evidence="1" id="KW-0732">Signal</keyword>
<name>A0ABU1DKY6_9HYPH</name>
<reference evidence="2" key="1">
    <citation type="submission" date="2020-10" db="EMBL/GenBank/DDBJ databases">
        <authorList>
            <person name="Abbas A."/>
            <person name="Razzaq R."/>
            <person name="Waqas M."/>
            <person name="Abbas N."/>
            <person name="Nielsen T.K."/>
            <person name="Hansen L.H."/>
            <person name="Hussain S."/>
            <person name="Shahid M."/>
        </authorList>
    </citation>
    <scope>NUCLEOTIDE SEQUENCE</scope>
    <source>
        <strain evidence="2">S14</strain>
    </source>
</reference>
<dbReference type="EMBL" id="JADBEO010000061">
    <property type="protein sequence ID" value="MDR4308629.1"/>
    <property type="molecule type" value="Genomic_DNA"/>
</dbReference>
<comment type="caution">
    <text evidence="2">The sequence shown here is derived from an EMBL/GenBank/DDBJ whole genome shotgun (WGS) entry which is preliminary data.</text>
</comment>
<keyword evidence="3" id="KW-1185">Reference proteome</keyword>
<dbReference type="Gene3D" id="3.30.10.10">
    <property type="entry name" value="Trypsin Inhibitor V, subunit A"/>
    <property type="match status" value="1"/>
</dbReference>
<protein>
    <recommendedName>
        <fullName evidence="4">Peptidase inhibitor I78 family</fullName>
    </recommendedName>
</protein>
<feature type="chain" id="PRO_5047257804" description="Peptidase inhibitor I78 family" evidence="1">
    <location>
        <begin position="25"/>
        <end position="94"/>
    </location>
</feature>
<evidence type="ECO:0000313" key="2">
    <source>
        <dbReference type="EMBL" id="MDR4308629.1"/>
    </source>
</evidence>
<dbReference type="Pfam" id="PF11720">
    <property type="entry name" value="Inhibitor_I78"/>
    <property type="match status" value="1"/>
</dbReference>
<proteinExistence type="predicted"/>
<organism evidence="2 3">
    <name type="scientific">Chelatococcus sambhunathii</name>
    <dbReference type="NCBI Taxonomy" id="363953"/>
    <lineage>
        <taxon>Bacteria</taxon>
        <taxon>Pseudomonadati</taxon>
        <taxon>Pseudomonadota</taxon>
        <taxon>Alphaproteobacteria</taxon>
        <taxon>Hyphomicrobiales</taxon>
        <taxon>Chelatococcaceae</taxon>
        <taxon>Chelatococcus</taxon>
    </lineage>
</organism>
<dbReference type="InterPro" id="IPR021719">
    <property type="entry name" value="Prot_inh_I78"/>
</dbReference>
<evidence type="ECO:0000313" key="3">
    <source>
        <dbReference type="Proteomes" id="UP001181622"/>
    </source>
</evidence>
<dbReference type="Proteomes" id="UP001181622">
    <property type="component" value="Unassembled WGS sequence"/>
</dbReference>
<evidence type="ECO:0000256" key="1">
    <source>
        <dbReference type="SAM" id="SignalP"/>
    </source>
</evidence>
<feature type="signal peptide" evidence="1">
    <location>
        <begin position="1"/>
        <end position="24"/>
    </location>
</feature>
<gene>
    <name evidence="2" type="ORF">IHQ68_18570</name>
</gene>
<sequence length="94" mass="9632">MVKTVWALALAIFAVCLPPADASAAARKPVASCEASAALKLVGAQAPGDKEIRLLTGAKTVRRVAPGQSVTLDYRPERVTLEIASGQVVATSCG</sequence>